<proteinExistence type="inferred from homology"/>
<dbReference type="PANTHER" id="PTHR24200">
    <property type="entry name" value="TOUCAN, ISOFORM A"/>
    <property type="match status" value="1"/>
</dbReference>
<dbReference type="Proteomes" id="UP000694400">
    <property type="component" value="Chromosome 4"/>
</dbReference>
<dbReference type="GO" id="GO:0010758">
    <property type="term" value="P:regulation of macrophage chemotaxis"/>
    <property type="evidence" value="ECO:0007669"/>
    <property type="project" value="TreeGrafter"/>
</dbReference>
<feature type="region of interest" description="Disordered" evidence="5">
    <location>
        <begin position="48"/>
        <end position="68"/>
    </location>
</feature>
<evidence type="ECO:0000256" key="4">
    <source>
        <dbReference type="ARBA" id="ARBA00023242"/>
    </source>
</evidence>
<keyword evidence="4" id="KW-0539">Nucleus</keyword>
<keyword evidence="3" id="KW-0175">Coiled coil</keyword>
<comment type="subcellular location">
    <subcellularLocation>
        <location evidence="1">Nucleus</location>
    </subcellularLocation>
</comment>
<dbReference type="GO" id="GO:0005634">
    <property type="term" value="C:nucleus"/>
    <property type="evidence" value="ECO:0007669"/>
    <property type="project" value="UniProtKB-SubCell"/>
</dbReference>
<evidence type="ECO:0000256" key="2">
    <source>
        <dbReference type="ARBA" id="ARBA00007585"/>
    </source>
</evidence>
<reference evidence="6" key="1">
    <citation type="submission" date="2019-08" db="EMBL/GenBank/DDBJ databases">
        <title>Three high-quality genomes provides insights into domestication of ducks.</title>
        <authorList>
            <person name="Hou Z.C."/>
            <person name="Zhu F."/>
            <person name="Yin Z.T."/>
            <person name="Zhang F."/>
        </authorList>
    </citation>
    <scope>NUCLEOTIDE SEQUENCE [LARGE SCALE GENOMIC DNA]</scope>
</reference>
<sequence length="130" mass="14626">MLWSPKFSLSNMRVRLTAKGLLRNIRLPSGYKKSTVIFHTVEGTRQQGPTSSQCIQTQTSTDAHSPGTKTAELTQYKTKCENQSGIILQLKKFLSSSNQKFEALTIVIQHLQSEVKKKTKQNRSLATNPF</sequence>
<dbReference type="Ensembl" id="ENSAPLT00020009795.1">
    <property type="protein sequence ID" value="ENSAPLP00020009111.1"/>
    <property type="gene ID" value="ENSAPLG00020006707.1"/>
</dbReference>
<organism evidence="6 7">
    <name type="scientific">Anas platyrhynchos</name>
    <name type="common">Mallard</name>
    <name type="synonym">Anas boschas</name>
    <dbReference type="NCBI Taxonomy" id="8839"/>
    <lineage>
        <taxon>Eukaryota</taxon>
        <taxon>Metazoa</taxon>
        <taxon>Chordata</taxon>
        <taxon>Craniata</taxon>
        <taxon>Vertebrata</taxon>
        <taxon>Euteleostomi</taxon>
        <taxon>Archelosauria</taxon>
        <taxon>Archosauria</taxon>
        <taxon>Dinosauria</taxon>
        <taxon>Saurischia</taxon>
        <taxon>Theropoda</taxon>
        <taxon>Coelurosauria</taxon>
        <taxon>Aves</taxon>
        <taxon>Neognathae</taxon>
        <taxon>Galloanserae</taxon>
        <taxon>Anseriformes</taxon>
        <taxon>Anatidae</taxon>
        <taxon>Anatinae</taxon>
        <taxon>Anas</taxon>
    </lineage>
</organism>
<comment type="similarity">
    <text evidence="2">Belongs to the MTUS1 family.</text>
</comment>
<reference evidence="6" key="3">
    <citation type="submission" date="2025-09" db="UniProtKB">
        <authorList>
            <consortium name="Ensembl"/>
        </authorList>
    </citation>
    <scope>IDENTIFICATION</scope>
</reference>
<dbReference type="InterPro" id="IPR051293">
    <property type="entry name" value="MTUS1/CCDC69"/>
</dbReference>
<name>A0A8B9SP06_ANAPL</name>
<protein>
    <submittedName>
        <fullName evidence="6">Uncharacterized protein</fullName>
    </submittedName>
</protein>
<reference evidence="6" key="2">
    <citation type="submission" date="2025-08" db="UniProtKB">
        <authorList>
            <consortium name="Ensembl"/>
        </authorList>
    </citation>
    <scope>IDENTIFICATION</scope>
</reference>
<evidence type="ECO:0000256" key="3">
    <source>
        <dbReference type="ARBA" id="ARBA00023054"/>
    </source>
</evidence>
<evidence type="ECO:0000256" key="1">
    <source>
        <dbReference type="ARBA" id="ARBA00004123"/>
    </source>
</evidence>
<evidence type="ECO:0000313" key="6">
    <source>
        <dbReference type="Ensembl" id="ENSAPLP00020009111.1"/>
    </source>
</evidence>
<dbReference type="GO" id="GO:0008017">
    <property type="term" value="F:microtubule binding"/>
    <property type="evidence" value="ECO:0007669"/>
    <property type="project" value="TreeGrafter"/>
</dbReference>
<dbReference type="GO" id="GO:0005737">
    <property type="term" value="C:cytoplasm"/>
    <property type="evidence" value="ECO:0007669"/>
    <property type="project" value="TreeGrafter"/>
</dbReference>
<accession>A0A8B9SP06</accession>
<dbReference type="AlphaFoldDB" id="A0A8B9SP06"/>
<feature type="compositionally biased region" description="Low complexity" evidence="5">
    <location>
        <begin position="50"/>
        <end position="61"/>
    </location>
</feature>
<dbReference type="PANTHER" id="PTHR24200:SF7">
    <property type="entry name" value="MICROTUBULE-ASSOCIATED TUMOR SUPPRESSOR 1"/>
    <property type="match status" value="1"/>
</dbReference>
<evidence type="ECO:0000313" key="7">
    <source>
        <dbReference type="Proteomes" id="UP000694400"/>
    </source>
</evidence>
<evidence type="ECO:0000256" key="5">
    <source>
        <dbReference type="SAM" id="MobiDB-lite"/>
    </source>
</evidence>